<dbReference type="KEGG" id="mmag:MMAD_49880"/>
<dbReference type="PROSITE" id="PS51257">
    <property type="entry name" value="PROKAR_LIPOPROTEIN"/>
    <property type="match status" value="1"/>
</dbReference>
<sequence>MGRTIRWARPLLAAAVLAAASGVALAAPASAGCEKQTYARFCDGPIGDDGKWNRCSVAYGAQTAFGQMIYPTTYSCYTVGPGEYPIHEPQYHIDP</sequence>
<evidence type="ECO:0000313" key="3">
    <source>
        <dbReference type="EMBL" id="BBZ30693.1"/>
    </source>
</evidence>
<dbReference type="Pfam" id="PF24238">
    <property type="entry name" value="CDGP"/>
    <property type="match status" value="1"/>
</dbReference>
<feature type="signal peptide" evidence="1">
    <location>
        <begin position="1"/>
        <end position="26"/>
    </location>
</feature>
<name>A0A7I7XNP2_9MYCO</name>
<evidence type="ECO:0000313" key="4">
    <source>
        <dbReference type="Proteomes" id="UP000466517"/>
    </source>
</evidence>
<evidence type="ECO:0000259" key="2">
    <source>
        <dbReference type="Pfam" id="PF24238"/>
    </source>
</evidence>
<proteinExistence type="predicted"/>
<protein>
    <recommendedName>
        <fullName evidence="2">CDGP domain-containing protein</fullName>
    </recommendedName>
</protein>
<keyword evidence="4" id="KW-1185">Reference proteome</keyword>
<dbReference type="Proteomes" id="UP000466517">
    <property type="component" value="Chromosome"/>
</dbReference>
<feature type="domain" description="CDGP" evidence="2">
    <location>
        <begin position="32"/>
        <end position="94"/>
    </location>
</feature>
<organism evidence="3 4">
    <name type="scientific">Mycolicibacterium madagascariense</name>
    <dbReference type="NCBI Taxonomy" id="212765"/>
    <lineage>
        <taxon>Bacteria</taxon>
        <taxon>Bacillati</taxon>
        <taxon>Actinomycetota</taxon>
        <taxon>Actinomycetes</taxon>
        <taxon>Mycobacteriales</taxon>
        <taxon>Mycobacteriaceae</taxon>
        <taxon>Mycolicibacterium</taxon>
    </lineage>
</organism>
<evidence type="ECO:0000256" key="1">
    <source>
        <dbReference type="SAM" id="SignalP"/>
    </source>
</evidence>
<gene>
    <name evidence="3" type="ORF">MMAD_49880</name>
</gene>
<dbReference type="InterPro" id="IPR056271">
    <property type="entry name" value="CDGP_dom"/>
</dbReference>
<dbReference type="RefSeq" id="WP_163742245.1">
    <property type="nucleotide sequence ID" value="NZ_AP022610.1"/>
</dbReference>
<reference evidence="3 4" key="1">
    <citation type="journal article" date="2019" name="Emerg. Microbes Infect.">
        <title>Comprehensive subspecies identification of 175 nontuberculous mycobacteria species based on 7547 genomic profiles.</title>
        <authorList>
            <person name="Matsumoto Y."/>
            <person name="Kinjo T."/>
            <person name="Motooka D."/>
            <person name="Nabeya D."/>
            <person name="Jung N."/>
            <person name="Uechi K."/>
            <person name="Horii T."/>
            <person name="Iida T."/>
            <person name="Fujita J."/>
            <person name="Nakamura S."/>
        </authorList>
    </citation>
    <scope>NUCLEOTIDE SEQUENCE [LARGE SCALE GENOMIC DNA]</scope>
    <source>
        <strain evidence="3 4">JCM 13574</strain>
    </source>
</reference>
<feature type="chain" id="PRO_5029858741" description="CDGP domain-containing protein" evidence="1">
    <location>
        <begin position="27"/>
        <end position="95"/>
    </location>
</feature>
<accession>A0A7I7XNP2</accession>
<keyword evidence="1" id="KW-0732">Signal</keyword>
<dbReference type="AlphaFoldDB" id="A0A7I7XNP2"/>
<dbReference type="EMBL" id="AP022610">
    <property type="protein sequence ID" value="BBZ30693.1"/>
    <property type="molecule type" value="Genomic_DNA"/>
</dbReference>